<evidence type="ECO:0000256" key="6">
    <source>
        <dbReference type="ARBA" id="ARBA00022763"/>
    </source>
</evidence>
<comment type="cofactor">
    <cofactor evidence="1">
        <name>FAD</name>
        <dbReference type="ChEBI" id="CHEBI:57692"/>
    </cofactor>
</comment>
<keyword evidence="7" id="KW-0274">FAD</keyword>
<sequence>MHPYSSTATTHLTPPACVNSSTFPTKVAPSIAEFKFNSKRLKMLSKDKVVPDRATGIVYWMSRDQRVQDNWALLYAQGLALKAKLPLHVCFCLVPKFLDATFRHYDFLLRGLEEVAEECKQLSIEFHLLLGRAADVLPEFVSKHDLGAVVTDFSPLREPRSWVKDVTEGLPKDVPFYQVDAHNIVPVWEASNKLEYAARTIRNKINNKLSEFLSGFPPVVRHPHSGKLRAQVRAPLTTRRNSRSTLPTKVVRSFEENGGDDDTREEPVDWAEADALLKVDRTVGPVAWAKPGTTAGLAVLEGFCNKRLRLFSTKRNDPTIDALSNLSPWLHFGQISVQRCVLVVREHKTKYTESVNAFCEEVIVRRELADNFCFYNDKYDSIEGTNDWARITLNAHRKDKRQYIYSREELSEGLTHDELWNSAQLQLVKDGKMHGFLRMYWAKKILEWTDTPERALADAIYLNDRYSLDGRDPNGFVGCMWSICGIHDQGWRERDIFGKIRYMNYEGCKRKFNIAAFVSRWGGKKHKYVAKK</sequence>
<dbReference type="Pfam" id="PF00875">
    <property type="entry name" value="DNA_photolyase"/>
    <property type="match status" value="1"/>
</dbReference>
<evidence type="ECO:0000256" key="9">
    <source>
        <dbReference type="ARBA" id="ARBA00023204"/>
    </source>
</evidence>
<evidence type="ECO:0000256" key="3">
    <source>
        <dbReference type="ARBA" id="ARBA00013149"/>
    </source>
</evidence>
<comment type="catalytic activity">
    <reaction evidence="12">
        <text>cyclobutadipyrimidine (in DNA) = 2 pyrimidine residues (in DNA).</text>
        <dbReference type="EC" id="4.1.99.3"/>
    </reaction>
</comment>
<dbReference type="InterPro" id="IPR032673">
    <property type="entry name" value="DNA_photolyase_2_CS"/>
</dbReference>
<evidence type="ECO:0000256" key="12">
    <source>
        <dbReference type="ARBA" id="ARBA00033999"/>
    </source>
</evidence>
<dbReference type="InterPro" id="IPR036134">
    <property type="entry name" value="Crypto/Photolyase_FAD-like_sf"/>
</dbReference>
<feature type="domain" description="Photolyase/cryptochrome alpha/beta" evidence="13">
    <location>
        <begin position="55"/>
        <end position="187"/>
    </location>
</feature>
<dbReference type="AlphaFoldDB" id="A0A7R9K1W9"/>
<keyword evidence="5" id="KW-0285">Flavoprotein</keyword>
<name>A0A7R9K1W9_TIMGE</name>
<dbReference type="NCBIfam" id="TIGR00591">
    <property type="entry name" value="phr2"/>
    <property type="match status" value="1"/>
</dbReference>
<dbReference type="PROSITE" id="PS01083">
    <property type="entry name" value="DNA_PHOTOLYASES_2_1"/>
    <property type="match status" value="1"/>
</dbReference>
<dbReference type="Gene3D" id="1.25.40.80">
    <property type="match status" value="1"/>
</dbReference>
<dbReference type="GO" id="GO:0003904">
    <property type="term" value="F:deoxyribodipyrimidine photo-lyase activity"/>
    <property type="evidence" value="ECO:0007669"/>
    <property type="project" value="UniProtKB-EC"/>
</dbReference>
<dbReference type="SUPFAM" id="SSF48173">
    <property type="entry name" value="Cryptochrome/photolyase FAD-binding domain"/>
    <property type="match status" value="1"/>
</dbReference>
<dbReference type="SUPFAM" id="SSF52425">
    <property type="entry name" value="Cryptochrome/photolyase, N-terminal domain"/>
    <property type="match status" value="1"/>
</dbReference>
<dbReference type="Gene3D" id="3.40.50.620">
    <property type="entry name" value="HUPs"/>
    <property type="match status" value="1"/>
</dbReference>
<dbReference type="PANTHER" id="PTHR10211:SF0">
    <property type="entry name" value="DEOXYRIBODIPYRIMIDINE PHOTO-LYASE"/>
    <property type="match status" value="1"/>
</dbReference>
<evidence type="ECO:0000256" key="11">
    <source>
        <dbReference type="ARBA" id="ARBA00031671"/>
    </source>
</evidence>
<dbReference type="InterPro" id="IPR008148">
    <property type="entry name" value="DNA_photolyase_2"/>
</dbReference>
<protein>
    <recommendedName>
        <fullName evidence="4">Deoxyribodipyrimidine photo-lyase</fullName>
        <ecNumber evidence="3">4.1.99.3</ecNumber>
    </recommendedName>
    <alternativeName>
        <fullName evidence="11">DNA photolyase</fullName>
    </alternativeName>
</protein>
<evidence type="ECO:0000256" key="7">
    <source>
        <dbReference type="ARBA" id="ARBA00022827"/>
    </source>
</evidence>
<evidence type="ECO:0000256" key="2">
    <source>
        <dbReference type="ARBA" id="ARBA00006409"/>
    </source>
</evidence>
<dbReference type="FunFam" id="1.10.579.10:FF:000002">
    <property type="entry name" value="Deoxyribodipyrimidine photolyase"/>
    <property type="match status" value="1"/>
</dbReference>
<comment type="similarity">
    <text evidence="2">Belongs to the DNA photolyase class-2 family.</text>
</comment>
<dbReference type="PROSITE" id="PS01084">
    <property type="entry name" value="DNA_PHOTOLYASES_2_2"/>
    <property type="match status" value="1"/>
</dbReference>
<keyword evidence="9" id="KW-0234">DNA repair</keyword>
<organism evidence="14">
    <name type="scientific">Timema genevievae</name>
    <name type="common">Walking stick</name>
    <dbReference type="NCBI Taxonomy" id="629358"/>
    <lineage>
        <taxon>Eukaryota</taxon>
        <taxon>Metazoa</taxon>
        <taxon>Ecdysozoa</taxon>
        <taxon>Arthropoda</taxon>
        <taxon>Hexapoda</taxon>
        <taxon>Insecta</taxon>
        <taxon>Pterygota</taxon>
        <taxon>Neoptera</taxon>
        <taxon>Polyneoptera</taxon>
        <taxon>Phasmatodea</taxon>
        <taxon>Timematodea</taxon>
        <taxon>Timematoidea</taxon>
        <taxon>Timematidae</taxon>
        <taxon>Timema</taxon>
    </lineage>
</organism>
<dbReference type="PROSITE" id="PS51645">
    <property type="entry name" value="PHR_CRY_ALPHA_BETA"/>
    <property type="match status" value="1"/>
</dbReference>
<evidence type="ECO:0000256" key="8">
    <source>
        <dbReference type="ARBA" id="ARBA00023125"/>
    </source>
</evidence>
<dbReference type="InterPro" id="IPR014729">
    <property type="entry name" value="Rossmann-like_a/b/a_fold"/>
</dbReference>
<dbReference type="InterPro" id="IPR052219">
    <property type="entry name" value="Photolyase_Class-2"/>
</dbReference>
<keyword evidence="6" id="KW-0227">DNA damage</keyword>
<evidence type="ECO:0000313" key="14">
    <source>
        <dbReference type="EMBL" id="CAD7600321.1"/>
    </source>
</evidence>
<dbReference type="Gene3D" id="1.10.579.10">
    <property type="entry name" value="DNA Cyclobutane Dipyrimidine Photolyase, subunit A, domain 3"/>
    <property type="match status" value="1"/>
</dbReference>
<evidence type="ECO:0000256" key="5">
    <source>
        <dbReference type="ARBA" id="ARBA00022630"/>
    </source>
</evidence>
<accession>A0A7R9K1W9</accession>
<dbReference type="GO" id="GO:0003677">
    <property type="term" value="F:DNA binding"/>
    <property type="evidence" value="ECO:0007669"/>
    <property type="project" value="UniProtKB-KW"/>
</dbReference>
<dbReference type="FunFam" id="3.40.50.620:FF:000110">
    <property type="entry name" value="Deoxyribodipyrimidine photolyase"/>
    <property type="match status" value="1"/>
</dbReference>
<dbReference type="GO" id="GO:0000719">
    <property type="term" value="P:photoreactive repair"/>
    <property type="evidence" value="ECO:0007669"/>
    <property type="project" value="TreeGrafter"/>
</dbReference>
<keyword evidence="10" id="KW-0456">Lyase</keyword>
<evidence type="ECO:0000256" key="4">
    <source>
        <dbReference type="ARBA" id="ARBA00014046"/>
    </source>
</evidence>
<evidence type="ECO:0000259" key="13">
    <source>
        <dbReference type="PROSITE" id="PS51645"/>
    </source>
</evidence>
<dbReference type="EMBL" id="OE842511">
    <property type="protein sequence ID" value="CAD7600321.1"/>
    <property type="molecule type" value="Genomic_DNA"/>
</dbReference>
<proteinExistence type="inferred from homology"/>
<evidence type="ECO:0000256" key="1">
    <source>
        <dbReference type="ARBA" id="ARBA00001974"/>
    </source>
</evidence>
<evidence type="ECO:0000256" key="10">
    <source>
        <dbReference type="ARBA" id="ARBA00023239"/>
    </source>
</evidence>
<dbReference type="EC" id="4.1.99.3" evidence="3"/>
<dbReference type="InterPro" id="IPR006050">
    <property type="entry name" value="DNA_photolyase_N"/>
</dbReference>
<dbReference type="PANTHER" id="PTHR10211">
    <property type="entry name" value="DEOXYRIBODIPYRIMIDINE PHOTOLYASE"/>
    <property type="match status" value="1"/>
</dbReference>
<keyword evidence="8" id="KW-0238">DNA-binding</keyword>
<gene>
    <name evidence="14" type="ORF">TGEB3V08_LOCUS7605</name>
</gene>
<dbReference type="InterPro" id="IPR036155">
    <property type="entry name" value="Crypto/Photolyase_N_sf"/>
</dbReference>
<reference evidence="14" key="1">
    <citation type="submission" date="2020-11" db="EMBL/GenBank/DDBJ databases">
        <authorList>
            <person name="Tran Van P."/>
        </authorList>
    </citation>
    <scope>NUCLEOTIDE SEQUENCE</scope>
</reference>